<dbReference type="SMART" id="SM01420">
    <property type="entry name" value="TRP_2"/>
    <property type="match status" value="1"/>
</dbReference>
<accession>A0A9P1N378</accession>
<dbReference type="Proteomes" id="UP001152747">
    <property type="component" value="Unassembled WGS sequence"/>
</dbReference>
<feature type="transmembrane region" description="Helical" evidence="6">
    <location>
        <begin position="627"/>
        <end position="649"/>
    </location>
</feature>
<dbReference type="PANTHER" id="PTHR10117:SF50">
    <property type="entry name" value="ANK_REP_REGION DOMAIN-CONTAINING PROTEIN"/>
    <property type="match status" value="1"/>
</dbReference>
<dbReference type="GO" id="GO:0051480">
    <property type="term" value="P:regulation of cytosolic calcium ion concentration"/>
    <property type="evidence" value="ECO:0007669"/>
    <property type="project" value="TreeGrafter"/>
</dbReference>
<dbReference type="GO" id="GO:0034703">
    <property type="term" value="C:cation channel complex"/>
    <property type="evidence" value="ECO:0007669"/>
    <property type="project" value="TreeGrafter"/>
</dbReference>
<evidence type="ECO:0000256" key="1">
    <source>
        <dbReference type="ARBA" id="ARBA00022448"/>
    </source>
</evidence>
<dbReference type="InterPro" id="IPR013555">
    <property type="entry name" value="TRP_dom"/>
</dbReference>
<feature type="domain" description="Transient receptor ion channel" evidence="7">
    <location>
        <begin position="203"/>
        <end position="264"/>
    </location>
</feature>
<keyword evidence="6" id="KW-0472">Membrane</keyword>
<evidence type="ECO:0000256" key="4">
    <source>
        <dbReference type="ARBA" id="ARBA00023303"/>
    </source>
</evidence>
<dbReference type="AlphaFoldDB" id="A0A9P1N378"/>
<reference evidence="8" key="1">
    <citation type="submission" date="2022-11" db="EMBL/GenBank/DDBJ databases">
        <authorList>
            <person name="Kikuchi T."/>
        </authorList>
    </citation>
    <scope>NUCLEOTIDE SEQUENCE</scope>
    <source>
        <strain evidence="8">PS1010</strain>
    </source>
</reference>
<keyword evidence="3" id="KW-0406">Ion transport</keyword>
<evidence type="ECO:0000256" key="6">
    <source>
        <dbReference type="SAM" id="Phobius"/>
    </source>
</evidence>
<evidence type="ECO:0000313" key="9">
    <source>
        <dbReference type="Proteomes" id="UP001152747"/>
    </source>
</evidence>
<feature type="compositionally biased region" description="Basic and acidic residues" evidence="5">
    <location>
        <begin position="779"/>
        <end position="801"/>
    </location>
</feature>
<feature type="transmembrane region" description="Helical" evidence="6">
    <location>
        <begin position="451"/>
        <end position="473"/>
    </location>
</feature>
<gene>
    <name evidence="8" type="ORF">CAMP_LOCUS8882</name>
</gene>
<comment type="caution">
    <text evidence="8">The sequence shown here is derived from an EMBL/GenBank/DDBJ whole genome shotgun (WGS) entry which is preliminary data.</text>
</comment>
<feature type="region of interest" description="Disordered" evidence="5">
    <location>
        <begin position="767"/>
        <end position="829"/>
    </location>
</feature>
<keyword evidence="6" id="KW-1133">Transmembrane helix</keyword>
<keyword evidence="2" id="KW-0677">Repeat</keyword>
<protein>
    <recommendedName>
        <fullName evidence="7">Transient receptor ion channel domain-containing protein</fullName>
    </recommendedName>
</protein>
<dbReference type="GO" id="GO:0015279">
    <property type="term" value="F:store-operated calcium channel activity"/>
    <property type="evidence" value="ECO:0007669"/>
    <property type="project" value="TreeGrafter"/>
</dbReference>
<evidence type="ECO:0000256" key="5">
    <source>
        <dbReference type="SAM" id="MobiDB-lite"/>
    </source>
</evidence>
<evidence type="ECO:0000256" key="3">
    <source>
        <dbReference type="ARBA" id="ARBA00023065"/>
    </source>
</evidence>
<organism evidence="8 9">
    <name type="scientific">Caenorhabditis angaria</name>
    <dbReference type="NCBI Taxonomy" id="860376"/>
    <lineage>
        <taxon>Eukaryota</taxon>
        <taxon>Metazoa</taxon>
        <taxon>Ecdysozoa</taxon>
        <taxon>Nematoda</taxon>
        <taxon>Chromadorea</taxon>
        <taxon>Rhabditida</taxon>
        <taxon>Rhabditina</taxon>
        <taxon>Rhabditomorpha</taxon>
        <taxon>Rhabditoidea</taxon>
        <taxon>Rhabditidae</taxon>
        <taxon>Peloderinae</taxon>
        <taxon>Caenorhabditis</taxon>
    </lineage>
</organism>
<evidence type="ECO:0000259" key="7">
    <source>
        <dbReference type="SMART" id="SM01420"/>
    </source>
</evidence>
<keyword evidence="6" id="KW-0812">Transmembrane</keyword>
<dbReference type="GO" id="GO:0005886">
    <property type="term" value="C:plasma membrane"/>
    <property type="evidence" value="ECO:0007669"/>
    <property type="project" value="TreeGrafter"/>
</dbReference>
<evidence type="ECO:0000313" key="8">
    <source>
        <dbReference type="EMBL" id="CAI5446245.1"/>
    </source>
</evidence>
<feature type="transmembrane region" description="Helical" evidence="6">
    <location>
        <begin position="387"/>
        <end position="407"/>
    </location>
</feature>
<dbReference type="PANTHER" id="PTHR10117">
    <property type="entry name" value="TRANSIENT RECEPTOR POTENTIAL CHANNEL"/>
    <property type="match status" value="1"/>
</dbReference>
<dbReference type="OrthoDB" id="2373987at2759"/>
<dbReference type="GO" id="GO:0070679">
    <property type="term" value="F:inositol 1,4,5 trisphosphate binding"/>
    <property type="evidence" value="ECO:0007669"/>
    <property type="project" value="TreeGrafter"/>
</dbReference>
<dbReference type="InterPro" id="IPR036770">
    <property type="entry name" value="Ankyrin_rpt-contain_sf"/>
</dbReference>
<dbReference type="InterPro" id="IPR002153">
    <property type="entry name" value="TRPC_channel"/>
</dbReference>
<feature type="transmembrane region" description="Helical" evidence="6">
    <location>
        <begin position="419"/>
        <end position="439"/>
    </location>
</feature>
<keyword evidence="1" id="KW-0813">Transport</keyword>
<dbReference type="SUPFAM" id="SSF48403">
    <property type="entry name" value="Ankyrin repeat"/>
    <property type="match status" value="1"/>
</dbReference>
<sequence>MADSNNSVFADIFKLYFFLKKKVSLAFKLTLVASHRKTFSTLREKLFKFKYPEIGDREEGYDGHYEWNSDDPIILEAIHDFQTAVRTRNPTLLLDILSSIVAGGEDGRLNAVINLLIDSLTSEESLKEALLVAITIGSRPMVEFILSLYNKFPYLERNGCSNSPNFSPHMTPLMLAAIMNHFSIVHCLLLRGHSIPIPHYPTCECYVCKRITVSTRSNIRTVDIMRAISSEAYLWLATDDVFASCCSISKDLKFLISHDGIEFIEVYRVLEANVQRFMARLSDMAWRSEEFNALMASKNHCETVMEKMSSPRIQMALNCQMKQFACTANVQTTMKSIFRADWYNIGNNRKRDLWRYCRCMMLFPFTSICNTFSKSNFRHVLIPFSRYVSHLVTYLLFLLAVIVRLFFKSDSLGSYIIDGYLYAYILGYTVEKLIMLQRIGYSLFVQCWWRVYDLLMITACLISLFCFIASKIEREAFDSTKVDRANWPSFDCRLMYEVSFAIACVIGMSKIFYYMQLLNGIGGSVISVGKCVGKVYTYLIIMLIVICSFSVGLNILTSPYNSRVYRDDPAGPGTASVHYGSLAPSIKNLFWSVFGYLGPSTYHYSVGNAGPDNSPVSHILQTTSLEILAAVYHGIIIITLMNLMTSLLVKKADEILDNEELEFKYTRAIIYSEFFSWEKISPPPFNLIHIFFSTGRHFMDLNKKKNQEDANVMRMNNVKFMETLRIIFDRFCASKECKYRSVWRSEYDKELHRLAHVQYLISNPNPRSVDNTYYQPKKRKEDEKSNKKLNYERKRCRKQQENDENNNNNRNDYNGIATPMPEQSSYAPN</sequence>
<dbReference type="GO" id="GO:0007338">
    <property type="term" value="P:single fertilization"/>
    <property type="evidence" value="ECO:0007669"/>
    <property type="project" value="TreeGrafter"/>
</dbReference>
<proteinExistence type="predicted"/>
<name>A0A9P1N378_9PELO</name>
<feature type="compositionally biased region" description="Low complexity" evidence="5">
    <location>
        <begin position="805"/>
        <end position="814"/>
    </location>
</feature>
<feature type="transmembrane region" description="Helical" evidence="6">
    <location>
        <begin position="535"/>
        <end position="556"/>
    </location>
</feature>
<keyword evidence="9" id="KW-1185">Reference proteome</keyword>
<feature type="transmembrane region" description="Helical" evidence="6">
    <location>
        <begin position="494"/>
        <end position="515"/>
    </location>
</feature>
<dbReference type="EMBL" id="CANHGI010000003">
    <property type="protein sequence ID" value="CAI5446245.1"/>
    <property type="molecule type" value="Genomic_DNA"/>
</dbReference>
<evidence type="ECO:0000256" key="2">
    <source>
        <dbReference type="ARBA" id="ARBA00022737"/>
    </source>
</evidence>
<keyword evidence="4" id="KW-0407">Ion channel</keyword>